<evidence type="ECO:0000256" key="2">
    <source>
        <dbReference type="ARBA" id="ARBA00022729"/>
    </source>
</evidence>
<dbReference type="PROSITE" id="PS51257">
    <property type="entry name" value="PROKAR_LIPOPROTEIN"/>
    <property type="match status" value="1"/>
</dbReference>
<dbReference type="GeneID" id="74300683"/>
<keyword evidence="2 6" id="KW-0732">Signal</keyword>
<feature type="chain" id="PRO_5038556678" evidence="6">
    <location>
        <begin position="25"/>
        <end position="150"/>
    </location>
</feature>
<gene>
    <name evidence="7" type="ORF">MPHL21000_08190</name>
</gene>
<comment type="caution">
    <text evidence="7">The sequence shown here is derived from an EMBL/GenBank/DDBJ whole genome shotgun (WGS) entry which is preliminary data.</text>
</comment>
<dbReference type="Pfam" id="PF05481">
    <property type="entry name" value="Myco_19_kDa"/>
    <property type="match status" value="1"/>
</dbReference>
<reference evidence="7 8" key="1">
    <citation type="submission" date="2012-10" db="EMBL/GenBank/DDBJ databases">
        <title>The draft sequence of the Mycobacterium pheli genome.</title>
        <authorList>
            <person name="Pettersson B.M.F."/>
            <person name="Das S."/>
            <person name="Dasgupta S."/>
            <person name="Bhattacharya A."/>
            <person name="Kirsebom L.A."/>
        </authorList>
    </citation>
    <scope>NUCLEOTIDE SEQUENCE [LARGE SCALE GENOMIC DNA]</scope>
    <source>
        <strain evidence="7 8">CCUG 21000</strain>
    </source>
</reference>
<protein>
    <submittedName>
        <fullName evidence="7">Uncharacterized protein</fullName>
    </submittedName>
</protein>
<proteinExistence type="predicted"/>
<sequence>MRNLWVIGNCAAAAALLASGCSSSPPEYTPSDGELPAGTAQISINGQDAGTTGAVQCNTTEWLTTISTGDQTAGINALVSNRDDLAVETVSINNLGGFTGTYTADVGPTGGEAEIAMAGRTYQISGTADGFSTDEPSFRVPATFTIKVAC</sequence>
<name>A0A5N5V668_MYCPH</name>
<evidence type="ECO:0000256" key="6">
    <source>
        <dbReference type="SAM" id="SignalP"/>
    </source>
</evidence>
<dbReference type="Proteomes" id="UP000325690">
    <property type="component" value="Unassembled WGS sequence"/>
</dbReference>
<evidence type="ECO:0000313" key="8">
    <source>
        <dbReference type="Proteomes" id="UP000325690"/>
    </source>
</evidence>
<feature type="signal peptide" evidence="6">
    <location>
        <begin position="1"/>
        <end position="24"/>
    </location>
</feature>
<keyword evidence="5" id="KW-0449">Lipoprotein</keyword>
<keyword evidence="4" id="KW-0564">Palmitate</keyword>
<accession>A0A5N5V668</accession>
<evidence type="ECO:0000256" key="3">
    <source>
        <dbReference type="ARBA" id="ARBA00023136"/>
    </source>
</evidence>
<dbReference type="AlphaFoldDB" id="A0A5N5V668"/>
<dbReference type="GO" id="GO:0016020">
    <property type="term" value="C:membrane"/>
    <property type="evidence" value="ECO:0007669"/>
    <property type="project" value="InterPro"/>
</dbReference>
<dbReference type="RefSeq" id="WP_003889393.1">
    <property type="nucleotide sequence ID" value="NZ_ANBO01000012.1"/>
</dbReference>
<evidence type="ECO:0000313" key="7">
    <source>
        <dbReference type="EMBL" id="KAB7757168.1"/>
    </source>
</evidence>
<keyword evidence="1" id="KW-1003">Cell membrane</keyword>
<keyword evidence="8" id="KW-1185">Reference proteome</keyword>
<evidence type="ECO:0000256" key="5">
    <source>
        <dbReference type="ARBA" id="ARBA00023288"/>
    </source>
</evidence>
<evidence type="ECO:0000256" key="1">
    <source>
        <dbReference type="ARBA" id="ARBA00022475"/>
    </source>
</evidence>
<dbReference type="EMBL" id="ANBP01000009">
    <property type="protein sequence ID" value="KAB7757168.1"/>
    <property type="molecule type" value="Genomic_DNA"/>
</dbReference>
<organism evidence="7 8">
    <name type="scientific">Mycolicibacterium phlei DSM 43239 = CCUG 21000</name>
    <dbReference type="NCBI Taxonomy" id="1226750"/>
    <lineage>
        <taxon>Bacteria</taxon>
        <taxon>Bacillati</taxon>
        <taxon>Actinomycetota</taxon>
        <taxon>Actinomycetes</taxon>
        <taxon>Mycobacteriales</taxon>
        <taxon>Mycobacteriaceae</taxon>
        <taxon>Mycolicibacterium</taxon>
    </lineage>
</organism>
<evidence type="ECO:0000256" key="4">
    <source>
        <dbReference type="ARBA" id="ARBA00023139"/>
    </source>
</evidence>
<keyword evidence="3" id="KW-0472">Membrane</keyword>
<dbReference type="InterPro" id="IPR008691">
    <property type="entry name" value="LpqH"/>
</dbReference>